<dbReference type="Proteomes" id="UP000539075">
    <property type="component" value="Unassembled WGS sequence"/>
</dbReference>
<dbReference type="InterPro" id="IPR002748">
    <property type="entry name" value="CbiD"/>
</dbReference>
<keyword evidence="3 5" id="KW-0808">Transferase</keyword>
<keyword evidence="8" id="KW-1185">Reference proteome</keyword>
<dbReference type="Pfam" id="PF01888">
    <property type="entry name" value="CbiD"/>
    <property type="match status" value="2"/>
</dbReference>
<dbReference type="SUPFAM" id="SSF111342">
    <property type="entry name" value="CbiD-like"/>
    <property type="match status" value="2"/>
</dbReference>
<dbReference type="EC" id="2.1.1.195" evidence="5"/>
<dbReference type="GO" id="GO:0032259">
    <property type="term" value="P:methylation"/>
    <property type="evidence" value="ECO:0007669"/>
    <property type="project" value="UniProtKB-KW"/>
</dbReference>
<dbReference type="NCBIfam" id="TIGR00312">
    <property type="entry name" value="cbiD"/>
    <property type="match status" value="1"/>
</dbReference>
<comment type="caution">
    <text evidence="7">The sequence shown here is derived from an EMBL/GenBank/DDBJ whole genome shotgun (WGS) entry which is preliminary data.</text>
</comment>
<comment type="catalytic activity">
    <reaction evidence="5">
        <text>Co-precorrin-5B + S-adenosyl-L-methionine = Co-precorrin-6A + S-adenosyl-L-homocysteine</text>
        <dbReference type="Rhea" id="RHEA:26285"/>
        <dbReference type="ChEBI" id="CHEBI:57856"/>
        <dbReference type="ChEBI" id="CHEBI:59789"/>
        <dbReference type="ChEBI" id="CHEBI:60063"/>
        <dbReference type="ChEBI" id="CHEBI:60064"/>
        <dbReference type="EC" id="2.1.1.195"/>
    </reaction>
</comment>
<name>A0A7W8FH27_9BACT</name>
<evidence type="ECO:0000256" key="2">
    <source>
        <dbReference type="ARBA" id="ARBA00022603"/>
    </source>
</evidence>
<evidence type="ECO:0000256" key="5">
    <source>
        <dbReference type="HAMAP-Rule" id="MF_00787"/>
    </source>
</evidence>
<dbReference type="RefSeq" id="WP_183721655.1">
    <property type="nucleotide sequence ID" value="NZ_JACHGO010000008.1"/>
</dbReference>
<keyword evidence="2 5" id="KW-0489">Methyltransferase</keyword>
<dbReference type="Gene3D" id="3.30.2110.10">
    <property type="entry name" value="CbiD-like"/>
    <property type="match status" value="1"/>
</dbReference>
<dbReference type="PANTHER" id="PTHR35863">
    <property type="entry name" value="COBALT-PRECORRIN-5B C(1)-METHYLTRANSFERASE"/>
    <property type="match status" value="1"/>
</dbReference>
<keyword evidence="1 5" id="KW-0169">Cobalamin biosynthesis</keyword>
<comment type="similarity">
    <text evidence="5">Belongs to the CbiD family.</text>
</comment>
<dbReference type="InterPro" id="IPR036074">
    <property type="entry name" value="CbiD_sf"/>
</dbReference>
<comment type="function">
    <text evidence="5">Catalyzes the methylation of C-1 in cobalt-precorrin-5B to form cobalt-precorrin-6A.</text>
</comment>
<keyword evidence="4 5" id="KW-0949">S-adenosyl-L-methionine</keyword>
<dbReference type="PANTHER" id="PTHR35863:SF1">
    <property type="entry name" value="COBALT-PRECORRIN-5B C(1)-METHYLTRANSFERASE"/>
    <property type="match status" value="1"/>
</dbReference>
<dbReference type="GO" id="GO:0019251">
    <property type="term" value="P:anaerobic cobalamin biosynthetic process"/>
    <property type="evidence" value="ECO:0007669"/>
    <property type="project" value="UniProtKB-UniRule"/>
</dbReference>
<proteinExistence type="inferred from homology"/>
<evidence type="ECO:0000256" key="1">
    <source>
        <dbReference type="ARBA" id="ARBA00022573"/>
    </source>
</evidence>
<evidence type="ECO:0000313" key="8">
    <source>
        <dbReference type="Proteomes" id="UP000539075"/>
    </source>
</evidence>
<evidence type="ECO:0000256" key="3">
    <source>
        <dbReference type="ARBA" id="ARBA00022679"/>
    </source>
</evidence>
<evidence type="ECO:0000256" key="6">
    <source>
        <dbReference type="SAM" id="MobiDB-lite"/>
    </source>
</evidence>
<dbReference type="AlphaFoldDB" id="A0A7W8FH27"/>
<protein>
    <recommendedName>
        <fullName evidence="5">Cobalt-precorrin-5B C(1)-methyltransferase</fullName>
        <ecNumber evidence="5">2.1.1.195</ecNumber>
    </recommendedName>
    <alternativeName>
        <fullName evidence="5">Cobalt-precorrin-6A synthase</fullName>
    </alternativeName>
</protein>
<feature type="region of interest" description="Disordered" evidence="6">
    <location>
        <begin position="118"/>
        <end position="138"/>
    </location>
</feature>
<reference evidence="7 8" key="1">
    <citation type="submission" date="2020-08" db="EMBL/GenBank/DDBJ databases">
        <title>Genomic Encyclopedia of Type Strains, Phase IV (KMG-IV): sequencing the most valuable type-strain genomes for metagenomic binning, comparative biology and taxonomic classification.</title>
        <authorList>
            <person name="Goeker M."/>
        </authorList>
    </citation>
    <scope>NUCLEOTIDE SEQUENCE [LARGE SCALE GENOMIC DNA]</scope>
    <source>
        <strain evidence="7 8">DSM 11275</strain>
    </source>
</reference>
<dbReference type="UniPathway" id="UPA00148">
    <property type="reaction ID" value="UER00227"/>
</dbReference>
<sequence>MTTKLREGFTTGSAATGAALAALHLLKTGRAPSHVDVPLPPFSFPPAPTPAPTSDGHLAAANGTAASTVAGSGFADEPIPAPRGMLRLEVAACDHGAAPELASCPEFAALFTQKTPSSQTAHSADASTCPSGQGNTQGSLRVAHASIRKDGGDDPDATSGALITVTVVENFPVAEQPAISHTIEEANDASGLARPFTVSIEGGPGVGRVTLPGLPVPVGEAAVNPTPRQQITLALRCAALQLGERPGPSLRVIISVPEGERLARQTFNPRLGIVGGISILGTQGTVRPYSHQAWKATIEQGLAVALATGCRDMGLTTGRRSERLLMDKYPQMPQRSFIQVADFAAFSLKAAGAMPFENLIWGCFFGKLVKLAQGHAYTHARHADLDMEDLARLCRQCGAACADEVRNCVTAAHALELLLQDKAGNDVIALTGEKAAAVAANFAGRHVRLHLFHTDGRELLAL</sequence>
<dbReference type="EMBL" id="JACHGO010000008">
    <property type="protein sequence ID" value="MBB5144531.1"/>
    <property type="molecule type" value="Genomic_DNA"/>
</dbReference>
<dbReference type="GO" id="GO:0008168">
    <property type="term" value="F:methyltransferase activity"/>
    <property type="evidence" value="ECO:0007669"/>
    <property type="project" value="UniProtKB-UniRule"/>
</dbReference>
<accession>A0A7W8FH27</accession>
<organism evidence="7 8">
    <name type="scientific">Desulfovibrio intestinalis</name>
    <dbReference type="NCBI Taxonomy" id="58621"/>
    <lineage>
        <taxon>Bacteria</taxon>
        <taxon>Pseudomonadati</taxon>
        <taxon>Thermodesulfobacteriota</taxon>
        <taxon>Desulfovibrionia</taxon>
        <taxon>Desulfovibrionales</taxon>
        <taxon>Desulfovibrionaceae</taxon>
        <taxon>Desulfovibrio</taxon>
    </lineage>
</organism>
<gene>
    <name evidence="5" type="primary">cbiD</name>
    <name evidence="7" type="ORF">HNQ38_002646</name>
</gene>
<dbReference type="HAMAP" id="MF_00787">
    <property type="entry name" value="CbiD"/>
    <property type="match status" value="1"/>
</dbReference>
<comment type="pathway">
    <text evidence="5">Cofactor biosynthesis; adenosylcobalamin biosynthesis; cob(II)yrinate a,c-diamide from sirohydrochlorin (anaerobic route): step 6/10.</text>
</comment>
<evidence type="ECO:0000313" key="7">
    <source>
        <dbReference type="EMBL" id="MBB5144531.1"/>
    </source>
</evidence>
<evidence type="ECO:0000256" key="4">
    <source>
        <dbReference type="ARBA" id="ARBA00022691"/>
    </source>
</evidence>